<organism evidence="1 2">
    <name type="scientific">Epilithonimonas hungarica</name>
    <dbReference type="NCBI Taxonomy" id="454006"/>
    <lineage>
        <taxon>Bacteria</taxon>
        <taxon>Pseudomonadati</taxon>
        <taxon>Bacteroidota</taxon>
        <taxon>Flavobacteriia</taxon>
        <taxon>Flavobacteriales</taxon>
        <taxon>Weeksellaceae</taxon>
        <taxon>Chryseobacterium group</taxon>
        <taxon>Epilithonimonas</taxon>
    </lineage>
</organism>
<dbReference type="RefSeq" id="WP_139166571.1">
    <property type="nucleotide sequence ID" value="NZ_FNBH01000001.1"/>
</dbReference>
<keyword evidence="2" id="KW-1185">Reference proteome</keyword>
<dbReference type="STRING" id="454006.SAMN05421825_0917"/>
<dbReference type="Proteomes" id="UP000199203">
    <property type="component" value="Unassembled WGS sequence"/>
</dbReference>
<name>A0A1G7HW25_9FLAO</name>
<protein>
    <submittedName>
        <fullName evidence="1">Uncharacterized protein</fullName>
    </submittedName>
</protein>
<dbReference type="OrthoDB" id="1265007at2"/>
<dbReference type="EMBL" id="FNBH01000001">
    <property type="protein sequence ID" value="SDF04642.1"/>
    <property type="molecule type" value="Genomic_DNA"/>
</dbReference>
<reference evidence="2" key="1">
    <citation type="submission" date="2016-10" db="EMBL/GenBank/DDBJ databases">
        <authorList>
            <person name="Varghese N."/>
            <person name="Submissions S."/>
        </authorList>
    </citation>
    <scope>NUCLEOTIDE SEQUENCE [LARGE SCALE GENOMIC DNA]</scope>
    <source>
        <strain evidence="2">DSM 19684</strain>
    </source>
</reference>
<sequence>MNAQIKKIDTLVRKHLHQSKIVLMIVYGIPEKVLDDDIWIYTWNKYFFFKTKTVFIFKNDRVTDIIIFEYIFRIHFRDSFYNANHTPKYEVVKYY</sequence>
<evidence type="ECO:0000313" key="2">
    <source>
        <dbReference type="Proteomes" id="UP000199203"/>
    </source>
</evidence>
<dbReference type="AlphaFoldDB" id="A0A1G7HW25"/>
<evidence type="ECO:0000313" key="1">
    <source>
        <dbReference type="EMBL" id="SDF04642.1"/>
    </source>
</evidence>
<accession>A0A1G7HW25</accession>
<proteinExistence type="predicted"/>
<gene>
    <name evidence="1" type="ORF">SAMN05421825_0917</name>
</gene>